<dbReference type="InterPro" id="IPR003607">
    <property type="entry name" value="HD/PDEase_dom"/>
</dbReference>
<protein>
    <submittedName>
        <fullName evidence="2">HD domain-containing protein</fullName>
    </submittedName>
</protein>
<dbReference type="RefSeq" id="WP_150442482.1">
    <property type="nucleotide sequence ID" value="NZ_VYKL01000045.1"/>
</dbReference>
<dbReference type="CDD" id="cd00077">
    <property type="entry name" value="HDc"/>
    <property type="match status" value="1"/>
</dbReference>
<dbReference type="Pfam" id="PF13487">
    <property type="entry name" value="HD_5"/>
    <property type="match status" value="1"/>
</dbReference>
<dbReference type="Proteomes" id="UP000326671">
    <property type="component" value="Unassembled WGS sequence"/>
</dbReference>
<dbReference type="EMBL" id="VYKL01000045">
    <property type="protein sequence ID" value="KAA9014555.1"/>
    <property type="molecule type" value="Genomic_DNA"/>
</dbReference>
<reference evidence="2 3" key="1">
    <citation type="submission" date="2019-09" db="EMBL/GenBank/DDBJ databases">
        <title>Whole genome sequences of isolates from the Mars Exploration Rovers.</title>
        <authorList>
            <person name="Seuylemezian A."/>
            <person name="Vaishampayan P."/>
        </authorList>
    </citation>
    <scope>NUCLEOTIDE SEQUENCE [LARGE SCALE GENOMIC DNA]</scope>
    <source>
        <strain evidence="2 3">MER_TA_151</strain>
    </source>
</reference>
<gene>
    <name evidence="2" type="ORF">F4V44_23720</name>
</gene>
<keyword evidence="3" id="KW-1185">Reference proteome</keyword>
<dbReference type="OrthoDB" id="2985535at2"/>
<sequence>MVQEDLSFISHLKKGEVIASDIYFNKTLLVKAGTVVNNELLKNLENWGVTKLQPKKQFPPKKNKIENLVKQKEKIFYSKELFDIKVLFYESLQYVVSEARYGLVLNSDVELSWLENLFISSLLDSRISTLLFSLKKQDPYSYFHSFDVFLLGSLLARESGIKDIRSFAIGCLIYDIGKLKINRKLLQKDDTLSKTEYEEMQKHTVYGINVLIENDLPLIYRDLIKSHHERLDGSGYPEGLTSEFLSEEIRLLAVVDTYSALTLQRPYRKNPFSSIKAIELLLSKENKYDIKYVISLMELIKIYPKDCIVKLSNGKRARIKSVNENQPYFPILEELDTAKVYELPLNFSITIVRFIEWENIVDVKPDSEINKKEIYWNYFFNEFINGDLEEAMNYFPMVTEGMASNNIFIDVIIRLIKEVETKRIDGQLSIGEEHDALLKIKEIISLTLV</sequence>
<comment type="caution">
    <text evidence="2">The sequence shown here is derived from an EMBL/GenBank/DDBJ whole genome shotgun (WGS) entry which is preliminary data.</text>
</comment>
<dbReference type="AlphaFoldDB" id="A0A5J5H223"/>
<evidence type="ECO:0000313" key="3">
    <source>
        <dbReference type="Proteomes" id="UP000326671"/>
    </source>
</evidence>
<proteinExistence type="predicted"/>
<dbReference type="PANTHER" id="PTHR43155">
    <property type="entry name" value="CYCLIC DI-GMP PHOSPHODIESTERASE PA4108-RELATED"/>
    <property type="match status" value="1"/>
</dbReference>
<accession>A0A5J5H223</accession>
<name>A0A5J5H223_9BACI</name>
<dbReference type="PANTHER" id="PTHR43155:SF2">
    <property type="entry name" value="CYCLIC DI-GMP PHOSPHODIESTERASE PA4108"/>
    <property type="match status" value="1"/>
</dbReference>
<organism evidence="2 3">
    <name type="scientific">Niallia endozanthoxylica</name>
    <dbReference type="NCBI Taxonomy" id="2036016"/>
    <lineage>
        <taxon>Bacteria</taxon>
        <taxon>Bacillati</taxon>
        <taxon>Bacillota</taxon>
        <taxon>Bacilli</taxon>
        <taxon>Bacillales</taxon>
        <taxon>Bacillaceae</taxon>
        <taxon>Niallia</taxon>
    </lineage>
</organism>
<dbReference type="SUPFAM" id="SSF109604">
    <property type="entry name" value="HD-domain/PDEase-like"/>
    <property type="match status" value="1"/>
</dbReference>
<feature type="domain" description="HD-GYP" evidence="1">
    <location>
        <begin position="119"/>
        <end position="312"/>
    </location>
</feature>
<evidence type="ECO:0000259" key="1">
    <source>
        <dbReference type="PROSITE" id="PS51832"/>
    </source>
</evidence>
<dbReference type="InterPro" id="IPR037522">
    <property type="entry name" value="HD_GYP_dom"/>
</dbReference>
<dbReference type="PROSITE" id="PS51832">
    <property type="entry name" value="HD_GYP"/>
    <property type="match status" value="1"/>
</dbReference>
<evidence type="ECO:0000313" key="2">
    <source>
        <dbReference type="EMBL" id="KAA9014555.1"/>
    </source>
</evidence>
<dbReference type="Gene3D" id="1.10.3210.10">
    <property type="entry name" value="Hypothetical protein af1432"/>
    <property type="match status" value="1"/>
</dbReference>